<dbReference type="Gene3D" id="1.20.970.10">
    <property type="entry name" value="Transferase, Pyrimidine Nucleoside Phosphorylase, Chain C"/>
    <property type="match status" value="1"/>
</dbReference>
<comment type="similarity">
    <text evidence="3">Belongs to the thymidine/pyrimidine-nucleoside phosphorylase family.</text>
</comment>
<evidence type="ECO:0000259" key="11">
    <source>
        <dbReference type="SMART" id="SM00941"/>
    </source>
</evidence>
<dbReference type="InterPro" id="IPR018090">
    <property type="entry name" value="Pyrmidine_PPas_bac/euk"/>
</dbReference>
<dbReference type="EC" id="2.4.2.2" evidence="5"/>
<dbReference type="AlphaFoldDB" id="A0A4Y7RD00"/>
<evidence type="ECO:0000256" key="2">
    <source>
        <dbReference type="ARBA" id="ARBA00003877"/>
    </source>
</evidence>
<gene>
    <name evidence="12" type="primary">pdp</name>
    <name evidence="12" type="ORF">Psch_00234</name>
</gene>
<dbReference type="SUPFAM" id="SSF54680">
    <property type="entry name" value="Pyrimidine nucleoside phosphorylase C-terminal domain"/>
    <property type="match status" value="1"/>
</dbReference>
<dbReference type="RefSeq" id="WP_190238873.1">
    <property type="nucleotide sequence ID" value="NZ_QFGA01000001.1"/>
</dbReference>
<dbReference type="EMBL" id="QFGA01000001">
    <property type="protein sequence ID" value="TEB06702.1"/>
    <property type="molecule type" value="Genomic_DNA"/>
</dbReference>
<dbReference type="Gene3D" id="3.40.1030.10">
    <property type="entry name" value="Nucleoside phosphorylase/phosphoribosyltransferase catalytic domain"/>
    <property type="match status" value="1"/>
</dbReference>
<accession>A0A4Y7RD00</accession>
<feature type="domain" description="Pyrimidine nucleoside phosphorylase C-terminal" evidence="11">
    <location>
        <begin position="345"/>
        <end position="418"/>
    </location>
</feature>
<comment type="caution">
    <text evidence="12">The sequence shown here is derived from an EMBL/GenBank/DDBJ whole genome shotgun (WGS) entry which is preliminary data.</text>
</comment>
<evidence type="ECO:0000313" key="12">
    <source>
        <dbReference type="EMBL" id="TEB06702.1"/>
    </source>
</evidence>
<evidence type="ECO:0000256" key="6">
    <source>
        <dbReference type="ARBA" id="ARBA00014680"/>
    </source>
</evidence>
<dbReference type="GO" id="GO:0047847">
    <property type="term" value="F:deoxyuridine phosphorylase activity"/>
    <property type="evidence" value="ECO:0007669"/>
    <property type="project" value="RHEA"/>
</dbReference>
<dbReference type="FunFam" id="3.40.1030.10:FF:000003">
    <property type="entry name" value="Pyrimidine-nucleoside phosphorylase"/>
    <property type="match status" value="1"/>
</dbReference>
<proteinExistence type="inferred from homology"/>
<dbReference type="PANTHER" id="PTHR10515:SF0">
    <property type="entry name" value="THYMIDINE PHOSPHORYLASE"/>
    <property type="match status" value="1"/>
</dbReference>
<dbReference type="Proteomes" id="UP000298324">
    <property type="component" value="Unassembled WGS sequence"/>
</dbReference>
<dbReference type="InterPro" id="IPR017459">
    <property type="entry name" value="Glycosyl_Trfase_fam3_N_dom"/>
</dbReference>
<evidence type="ECO:0000256" key="3">
    <source>
        <dbReference type="ARBA" id="ARBA00006915"/>
    </source>
</evidence>
<dbReference type="NCBIfam" id="NF004490">
    <property type="entry name" value="PRK05820.1"/>
    <property type="match status" value="1"/>
</dbReference>
<dbReference type="InterPro" id="IPR013102">
    <property type="entry name" value="PYNP_C"/>
</dbReference>
<dbReference type="NCBIfam" id="TIGR02644">
    <property type="entry name" value="Y_phosphoryl"/>
    <property type="match status" value="1"/>
</dbReference>
<dbReference type="InterPro" id="IPR000312">
    <property type="entry name" value="Glycosyl_Trfase_fam3"/>
</dbReference>
<dbReference type="InterPro" id="IPR000053">
    <property type="entry name" value="Thymidine/pyrmidine_PPase"/>
</dbReference>
<dbReference type="GO" id="GO:0006206">
    <property type="term" value="P:pyrimidine nucleobase metabolic process"/>
    <property type="evidence" value="ECO:0007669"/>
    <property type="project" value="InterPro"/>
</dbReference>
<organism evidence="12 13">
    <name type="scientific">Pelotomaculum schinkii</name>
    <dbReference type="NCBI Taxonomy" id="78350"/>
    <lineage>
        <taxon>Bacteria</taxon>
        <taxon>Bacillati</taxon>
        <taxon>Bacillota</taxon>
        <taxon>Clostridia</taxon>
        <taxon>Eubacteriales</taxon>
        <taxon>Desulfotomaculaceae</taxon>
        <taxon>Pelotomaculum</taxon>
    </lineage>
</organism>
<comment type="catalytic activity">
    <reaction evidence="10">
        <text>thymidine + phosphate = 2-deoxy-alpha-D-ribose 1-phosphate + thymine</text>
        <dbReference type="Rhea" id="RHEA:16037"/>
        <dbReference type="ChEBI" id="CHEBI:17748"/>
        <dbReference type="ChEBI" id="CHEBI:17821"/>
        <dbReference type="ChEBI" id="CHEBI:43474"/>
        <dbReference type="ChEBI" id="CHEBI:57259"/>
        <dbReference type="EC" id="2.4.2.2"/>
    </reaction>
</comment>
<reference evidence="12 13" key="1">
    <citation type="journal article" date="2018" name="Environ. Microbiol.">
        <title>Novel energy conservation strategies and behaviour of Pelotomaculum schinkii driving syntrophic propionate catabolism.</title>
        <authorList>
            <person name="Hidalgo-Ahumada C.A.P."/>
            <person name="Nobu M.K."/>
            <person name="Narihiro T."/>
            <person name="Tamaki H."/>
            <person name="Liu W.T."/>
            <person name="Kamagata Y."/>
            <person name="Stams A.J.M."/>
            <person name="Imachi H."/>
            <person name="Sousa D.Z."/>
        </authorList>
    </citation>
    <scope>NUCLEOTIDE SEQUENCE [LARGE SCALE GENOMIC DNA]</scope>
    <source>
        <strain evidence="12 13">HH</strain>
    </source>
</reference>
<comment type="catalytic activity">
    <reaction evidence="1">
        <text>2'-deoxyuridine + phosphate = 2-deoxy-alpha-D-ribose 1-phosphate + uracil</text>
        <dbReference type="Rhea" id="RHEA:22824"/>
        <dbReference type="ChEBI" id="CHEBI:16450"/>
        <dbReference type="ChEBI" id="CHEBI:17568"/>
        <dbReference type="ChEBI" id="CHEBI:43474"/>
        <dbReference type="ChEBI" id="CHEBI:57259"/>
        <dbReference type="EC" id="2.4.2.2"/>
    </reaction>
</comment>
<dbReference type="Pfam" id="PF07831">
    <property type="entry name" value="PYNP_C"/>
    <property type="match status" value="1"/>
</dbReference>
<dbReference type="InterPro" id="IPR035902">
    <property type="entry name" value="Nuc_phospho_transferase"/>
</dbReference>
<sequence>MRMVDLIQKKKQGGKLTRDEINFIISGYTSGEVPDYQMSALLMAIYFKGMDKEEIANLTLAYVDSGDKLDLTAIKGIKVDKHSTGGVGDKVSLVIIPLVAAAGIPVAKMSGRGLGHTGGTIDKLEAIAGFNTNLPGDKFISNVNAYKMAIAGQSANLTPADKKIYALRDVTATVDSIPLIASSVMSKKIASGADAIVLDVKVGSGAFMKSIDEAKELALTMVEIGKSLNRKTIAVITDMSQPLGNEVGNASEVKEAIEALAGKGAKDLTAVALTIAAHMTVLGGAFPDFEHAYNELERYIMSGKAIEKFKQFVEIQGGNPGFIDNPASLPKAKKHIEVKALKSGYVAAINAEAIGVAAMLLGAGRKKKDDRIDYSAGLTMVKKIGEYVRAGDTICILHSNLDEHEEAEAMVMNAYSFSDSQPSPIHFVYDVVQ</sequence>
<keyword evidence="7 12" id="KW-0328">Glycosyltransferase</keyword>
<dbReference type="InterPro" id="IPR036320">
    <property type="entry name" value="Glycosyl_Trfase_fam3_N_dom_sf"/>
</dbReference>
<protein>
    <recommendedName>
        <fullName evidence="6">Pyrimidine-nucleoside phosphorylase</fullName>
        <ecNumber evidence="5">2.4.2.2</ecNumber>
    </recommendedName>
</protein>
<dbReference type="PANTHER" id="PTHR10515">
    <property type="entry name" value="THYMIDINE PHOSPHORYLASE"/>
    <property type="match status" value="1"/>
</dbReference>
<evidence type="ECO:0000256" key="10">
    <source>
        <dbReference type="ARBA" id="ARBA00048525"/>
    </source>
</evidence>
<dbReference type="Pfam" id="PF00591">
    <property type="entry name" value="Glycos_transf_3"/>
    <property type="match status" value="1"/>
</dbReference>
<evidence type="ECO:0000313" key="13">
    <source>
        <dbReference type="Proteomes" id="UP000298324"/>
    </source>
</evidence>
<comment type="function">
    <text evidence="2">Catalyzes phosphorolysis of the pyrimidine nucleosides uridine, thymidine and 2'-deoxyuridine with the formation of the corresponding pyrimidine base and ribose-1-phosphate.</text>
</comment>
<dbReference type="Gene3D" id="3.90.1170.30">
    <property type="entry name" value="Pyrimidine nucleoside phosphorylase-like, C-terminal domain"/>
    <property type="match status" value="1"/>
</dbReference>
<dbReference type="Pfam" id="PF02885">
    <property type="entry name" value="Glycos_trans_3N"/>
    <property type="match status" value="1"/>
</dbReference>
<comment type="catalytic activity">
    <reaction evidence="9">
        <text>uridine + phosphate = alpha-D-ribose 1-phosphate + uracil</text>
        <dbReference type="Rhea" id="RHEA:24388"/>
        <dbReference type="ChEBI" id="CHEBI:16704"/>
        <dbReference type="ChEBI" id="CHEBI:17568"/>
        <dbReference type="ChEBI" id="CHEBI:43474"/>
        <dbReference type="ChEBI" id="CHEBI:57720"/>
        <dbReference type="EC" id="2.4.2.2"/>
    </reaction>
</comment>
<evidence type="ECO:0000256" key="5">
    <source>
        <dbReference type="ARBA" id="ARBA00011889"/>
    </source>
</evidence>
<evidence type="ECO:0000256" key="1">
    <source>
        <dbReference type="ARBA" id="ARBA00001066"/>
    </source>
</evidence>
<dbReference type="SUPFAM" id="SSF47648">
    <property type="entry name" value="Nucleoside phosphorylase/phosphoribosyltransferase N-terminal domain"/>
    <property type="match status" value="1"/>
</dbReference>
<dbReference type="NCBIfam" id="NF004747">
    <property type="entry name" value="PRK06078.1"/>
    <property type="match status" value="1"/>
</dbReference>
<keyword evidence="13" id="KW-1185">Reference proteome</keyword>
<dbReference type="GO" id="GO:0004850">
    <property type="term" value="F:uridine phosphorylase activity"/>
    <property type="evidence" value="ECO:0007669"/>
    <property type="project" value="RHEA"/>
</dbReference>
<comment type="subunit">
    <text evidence="4">Homodimer.</text>
</comment>
<evidence type="ECO:0000256" key="8">
    <source>
        <dbReference type="ARBA" id="ARBA00022679"/>
    </source>
</evidence>
<dbReference type="PIRSF" id="PIRSF000478">
    <property type="entry name" value="TP_PyNP"/>
    <property type="match status" value="1"/>
</dbReference>
<dbReference type="GO" id="GO:0009032">
    <property type="term" value="F:thymidine phosphorylase activity"/>
    <property type="evidence" value="ECO:0007669"/>
    <property type="project" value="TreeGrafter"/>
</dbReference>
<dbReference type="GO" id="GO:0006213">
    <property type="term" value="P:pyrimidine nucleoside metabolic process"/>
    <property type="evidence" value="ECO:0007669"/>
    <property type="project" value="InterPro"/>
</dbReference>
<dbReference type="InterPro" id="IPR036566">
    <property type="entry name" value="PYNP-like_C_sf"/>
</dbReference>
<evidence type="ECO:0000256" key="7">
    <source>
        <dbReference type="ARBA" id="ARBA00022676"/>
    </source>
</evidence>
<dbReference type="SUPFAM" id="SSF52418">
    <property type="entry name" value="Nucleoside phosphorylase/phosphoribosyltransferase catalytic domain"/>
    <property type="match status" value="1"/>
</dbReference>
<dbReference type="GO" id="GO:0004645">
    <property type="term" value="F:1,4-alpha-oligoglucan phosphorylase activity"/>
    <property type="evidence" value="ECO:0007669"/>
    <property type="project" value="InterPro"/>
</dbReference>
<evidence type="ECO:0000256" key="9">
    <source>
        <dbReference type="ARBA" id="ARBA00048453"/>
    </source>
</evidence>
<dbReference type="InterPro" id="IPR017872">
    <property type="entry name" value="Pyrmidine_PPase_CS"/>
</dbReference>
<name>A0A4Y7RD00_9FIRM</name>
<dbReference type="PROSITE" id="PS00647">
    <property type="entry name" value="THYMID_PHOSPHORYLASE"/>
    <property type="match status" value="1"/>
</dbReference>
<keyword evidence="8 12" id="KW-0808">Transferase</keyword>
<dbReference type="SMART" id="SM00941">
    <property type="entry name" value="PYNP_C"/>
    <property type="match status" value="1"/>
</dbReference>
<evidence type="ECO:0000256" key="4">
    <source>
        <dbReference type="ARBA" id="ARBA00011738"/>
    </source>
</evidence>
<dbReference type="GO" id="GO:0005829">
    <property type="term" value="C:cytosol"/>
    <property type="evidence" value="ECO:0007669"/>
    <property type="project" value="TreeGrafter"/>
</dbReference>